<dbReference type="EMBL" id="AAMS01000006">
    <property type="protein sequence ID" value="EAQ06031.1"/>
    <property type="molecule type" value="Genomic_DNA"/>
</dbReference>
<dbReference type="AlphaFoldDB" id="A3V715"/>
<keyword evidence="1" id="KW-0808">Transferase</keyword>
<keyword evidence="2" id="KW-1185">Reference proteome</keyword>
<comment type="caution">
    <text evidence="1">The sequence shown here is derived from an EMBL/GenBank/DDBJ whole genome shotgun (WGS) entry which is preliminary data.</text>
</comment>
<reference evidence="1 2" key="1">
    <citation type="submission" date="2006-01" db="EMBL/GenBank/DDBJ databases">
        <authorList>
            <person name="Hagstrom A."/>
            <person name="Ferriera S."/>
            <person name="Johnson J."/>
            <person name="Kravitz S."/>
            <person name="Halpern A."/>
            <person name="Remington K."/>
            <person name="Beeson K."/>
            <person name="Tran B."/>
            <person name="Rogers Y.-H."/>
            <person name="Friedman R."/>
            <person name="Venter J.C."/>
        </authorList>
    </citation>
    <scope>NUCLEOTIDE SEQUENCE [LARGE SCALE GENOMIC DNA]</scope>
    <source>
        <strain evidence="1 2">SKA53</strain>
    </source>
</reference>
<dbReference type="Proteomes" id="UP000004507">
    <property type="component" value="Unassembled WGS sequence"/>
</dbReference>
<gene>
    <name evidence="1" type="ORF">SKA53_07996</name>
</gene>
<name>A3V715_9RHOB</name>
<organism evidence="1 2">
    <name type="scientific">Yoonia vestfoldensis SKA53</name>
    <dbReference type="NCBI Taxonomy" id="314232"/>
    <lineage>
        <taxon>Bacteria</taxon>
        <taxon>Pseudomonadati</taxon>
        <taxon>Pseudomonadota</taxon>
        <taxon>Alphaproteobacteria</taxon>
        <taxon>Rhodobacterales</taxon>
        <taxon>Paracoccaceae</taxon>
        <taxon>Yoonia</taxon>
    </lineage>
</organism>
<evidence type="ECO:0000313" key="1">
    <source>
        <dbReference type="EMBL" id="EAQ06031.1"/>
    </source>
</evidence>
<dbReference type="GO" id="GO:0004321">
    <property type="term" value="F:fatty-acyl-CoA synthase activity"/>
    <property type="evidence" value="ECO:0007669"/>
    <property type="project" value="UniProtKB-EC"/>
</dbReference>
<evidence type="ECO:0000313" key="2">
    <source>
        <dbReference type="Proteomes" id="UP000004507"/>
    </source>
</evidence>
<proteinExistence type="predicted"/>
<protein>
    <submittedName>
        <fullName evidence="1">Acyl-CoA synthase</fullName>
        <ecNumber evidence="1">2.3.1.86</ecNumber>
    </submittedName>
</protein>
<accession>A3V715</accession>
<dbReference type="HOGENOM" id="CLU_3404241_0_0_5"/>
<dbReference type="STRING" id="314232.SKA53_07996"/>
<dbReference type="EC" id="2.3.1.86" evidence="1"/>
<keyword evidence="1" id="KW-0012">Acyltransferase</keyword>
<sequence length="30" mass="3330">MVARRPVKMIDMDPVLNNCLVDCTIQSLPG</sequence>